<proteinExistence type="predicted"/>
<accession>A0A8T1L6E1</accession>
<organism evidence="1 2">
    <name type="scientific">Phytophthora cactorum</name>
    <dbReference type="NCBI Taxonomy" id="29920"/>
    <lineage>
        <taxon>Eukaryota</taxon>
        <taxon>Sar</taxon>
        <taxon>Stramenopiles</taxon>
        <taxon>Oomycota</taxon>
        <taxon>Peronosporomycetes</taxon>
        <taxon>Peronosporales</taxon>
        <taxon>Peronosporaceae</taxon>
        <taxon>Phytophthora</taxon>
    </lineage>
</organism>
<dbReference type="AlphaFoldDB" id="A0A8T1L6E1"/>
<name>A0A8T1L6E1_9STRA</name>
<gene>
    <name evidence="1" type="ORF">PC117_g19325</name>
</gene>
<evidence type="ECO:0000313" key="1">
    <source>
        <dbReference type="EMBL" id="KAG2910743.1"/>
    </source>
</evidence>
<sequence>MLLNAVFLRAVGMAIHAHSLAVMREVSLSWSFRGASRVPAD</sequence>
<evidence type="ECO:0000313" key="2">
    <source>
        <dbReference type="Proteomes" id="UP000736787"/>
    </source>
</evidence>
<reference evidence="1" key="1">
    <citation type="submission" date="2018-10" db="EMBL/GenBank/DDBJ databases">
        <title>Effector identification in a new, highly contiguous assembly of the strawberry crown rot pathogen Phytophthora cactorum.</title>
        <authorList>
            <person name="Armitage A.D."/>
            <person name="Nellist C.F."/>
            <person name="Bates H."/>
            <person name="Vickerstaff R.J."/>
            <person name="Harrison R.J."/>
        </authorList>
    </citation>
    <scope>NUCLEOTIDE SEQUENCE</scope>
    <source>
        <strain evidence="1">4040</strain>
    </source>
</reference>
<protein>
    <submittedName>
        <fullName evidence="1">Uncharacterized protein</fullName>
    </submittedName>
</protein>
<dbReference type="Proteomes" id="UP000736787">
    <property type="component" value="Unassembled WGS sequence"/>
</dbReference>
<dbReference type="EMBL" id="RCMK01000833">
    <property type="protein sequence ID" value="KAG2910743.1"/>
    <property type="molecule type" value="Genomic_DNA"/>
</dbReference>
<comment type="caution">
    <text evidence="1">The sequence shown here is derived from an EMBL/GenBank/DDBJ whole genome shotgun (WGS) entry which is preliminary data.</text>
</comment>